<dbReference type="AlphaFoldDB" id="A0A2G1QQ70"/>
<sequence>MIRIMASPRGAAILAHMSTSEKPVLNRSLTLPLLVFYGVGVTVGAGIFALVGEILALAGDRAPLAFLLAGVIAGATGLSYALLVRVFPRAGGEAVFVNRGLGSLAGRLVGLGVVVTGIVSSAVIALAFAGYVRSLAPVPAPLLTAGIVVVLALVAWWGVRESVIFAAVITVLEVGTLLVIVLAGLPLLGDGERLLLAFTPSADLAVMAPVLSAAVIAFFAFIGFEDIENMAEETREPERTAPRAILLTLGATMVIYVALAAIATLMPDRSAITGSAAPVAVMFERITGWPGQPVAAIAAIAMINGILVQIIMAARVLYGMANEGLIPRWFASVDPVHKTPARATWAVAVIIIALALLFPLVRLAEATSLVTLAVFTLVNLSLFFIGTRQPETGLRAWRWWGLAGAAISAALAVWQVAAGLSGGH</sequence>
<accession>A0A2G1QQ70</accession>
<feature type="transmembrane region" description="Helical" evidence="6">
    <location>
        <begin position="108"/>
        <end position="132"/>
    </location>
</feature>
<feature type="transmembrane region" description="Helical" evidence="6">
    <location>
        <begin position="164"/>
        <end position="185"/>
    </location>
</feature>
<keyword evidence="5 6" id="KW-0472">Membrane</keyword>
<feature type="transmembrane region" description="Helical" evidence="6">
    <location>
        <begin position="366"/>
        <end position="385"/>
    </location>
</feature>
<comment type="caution">
    <text evidence="7">The sequence shown here is derived from an EMBL/GenBank/DDBJ whole genome shotgun (WGS) entry which is preliminary data.</text>
</comment>
<keyword evidence="2" id="KW-1003">Cell membrane</keyword>
<dbReference type="Pfam" id="PF13520">
    <property type="entry name" value="AA_permease_2"/>
    <property type="match status" value="1"/>
</dbReference>
<name>A0A2G1QQ70_9HYPH</name>
<evidence type="ECO:0000313" key="7">
    <source>
        <dbReference type="EMBL" id="PHP67368.1"/>
    </source>
</evidence>
<organism evidence="7 8">
    <name type="scientific">Zhengella mangrovi</name>
    <dbReference type="NCBI Taxonomy" id="1982044"/>
    <lineage>
        <taxon>Bacteria</taxon>
        <taxon>Pseudomonadati</taxon>
        <taxon>Pseudomonadota</taxon>
        <taxon>Alphaproteobacteria</taxon>
        <taxon>Hyphomicrobiales</taxon>
        <taxon>Notoacmeibacteraceae</taxon>
        <taxon>Zhengella</taxon>
    </lineage>
</organism>
<feature type="transmembrane region" description="Helical" evidence="6">
    <location>
        <begin position="397"/>
        <end position="417"/>
    </location>
</feature>
<evidence type="ECO:0000256" key="4">
    <source>
        <dbReference type="ARBA" id="ARBA00022989"/>
    </source>
</evidence>
<feature type="transmembrane region" description="Helical" evidence="6">
    <location>
        <begin position="244"/>
        <end position="266"/>
    </location>
</feature>
<feature type="transmembrane region" description="Helical" evidence="6">
    <location>
        <begin position="64"/>
        <end position="87"/>
    </location>
</feature>
<dbReference type="Gene3D" id="1.20.1740.10">
    <property type="entry name" value="Amino acid/polyamine transporter I"/>
    <property type="match status" value="1"/>
</dbReference>
<dbReference type="PANTHER" id="PTHR42770">
    <property type="entry name" value="AMINO ACID TRANSPORTER-RELATED"/>
    <property type="match status" value="1"/>
</dbReference>
<gene>
    <name evidence="7" type="ORF">CSC94_10050</name>
</gene>
<evidence type="ECO:0000256" key="6">
    <source>
        <dbReference type="SAM" id="Phobius"/>
    </source>
</evidence>
<evidence type="ECO:0000313" key="8">
    <source>
        <dbReference type="Proteomes" id="UP000221168"/>
    </source>
</evidence>
<feature type="transmembrane region" description="Helical" evidence="6">
    <location>
        <begin position="34"/>
        <end position="58"/>
    </location>
</feature>
<evidence type="ECO:0000256" key="2">
    <source>
        <dbReference type="ARBA" id="ARBA00022475"/>
    </source>
</evidence>
<dbReference type="InterPro" id="IPR002293">
    <property type="entry name" value="AA/rel_permease1"/>
</dbReference>
<keyword evidence="3 6" id="KW-0812">Transmembrane</keyword>
<keyword evidence="4 6" id="KW-1133">Transmembrane helix</keyword>
<dbReference type="EMBL" id="PDVP01000004">
    <property type="protein sequence ID" value="PHP67368.1"/>
    <property type="molecule type" value="Genomic_DNA"/>
</dbReference>
<comment type="subcellular location">
    <subcellularLocation>
        <location evidence="1">Cell membrane</location>
        <topology evidence="1">Multi-pass membrane protein</topology>
    </subcellularLocation>
</comment>
<protein>
    <submittedName>
        <fullName evidence="7">Amino acid permease</fullName>
    </submittedName>
</protein>
<feature type="transmembrane region" description="Helical" evidence="6">
    <location>
        <begin position="138"/>
        <end position="157"/>
    </location>
</feature>
<dbReference type="Proteomes" id="UP000221168">
    <property type="component" value="Unassembled WGS sequence"/>
</dbReference>
<feature type="transmembrane region" description="Helical" evidence="6">
    <location>
        <begin position="294"/>
        <end position="318"/>
    </location>
</feature>
<feature type="transmembrane region" description="Helical" evidence="6">
    <location>
        <begin position="339"/>
        <end position="360"/>
    </location>
</feature>
<dbReference type="OrthoDB" id="7065842at2"/>
<dbReference type="PIRSF" id="PIRSF006060">
    <property type="entry name" value="AA_transporter"/>
    <property type="match status" value="1"/>
</dbReference>
<dbReference type="PANTHER" id="PTHR42770:SF11">
    <property type="entry name" value="INNER MEMBRANE TRANSPORT PROTEIN YBAT"/>
    <property type="match status" value="1"/>
</dbReference>
<feature type="transmembrane region" description="Helical" evidence="6">
    <location>
        <begin position="205"/>
        <end position="224"/>
    </location>
</feature>
<keyword evidence="8" id="KW-1185">Reference proteome</keyword>
<proteinExistence type="predicted"/>
<dbReference type="GO" id="GO:0005886">
    <property type="term" value="C:plasma membrane"/>
    <property type="evidence" value="ECO:0007669"/>
    <property type="project" value="UniProtKB-SubCell"/>
</dbReference>
<evidence type="ECO:0000256" key="1">
    <source>
        <dbReference type="ARBA" id="ARBA00004651"/>
    </source>
</evidence>
<dbReference type="GO" id="GO:0022857">
    <property type="term" value="F:transmembrane transporter activity"/>
    <property type="evidence" value="ECO:0007669"/>
    <property type="project" value="InterPro"/>
</dbReference>
<dbReference type="InterPro" id="IPR050367">
    <property type="entry name" value="APC_superfamily"/>
</dbReference>
<reference evidence="7 8" key="1">
    <citation type="submission" date="2017-10" db="EMBL/GenBank/DDBJ databases">
        <title>Sedimentibacterium mangrovi gen. nov., sp. nov., a novel member of family Phyllobacteriacea isolated from mangrove sediment.</title>
        <authorList>
            <person name="Liao H."/>
            <person name="Tian Y."/>
        </authorList>
    </citation>
    <scope>NUCLEOTIDE SEQUENCE [LARGE SCALE GENOMIC DNA]</scope>
    <source>
        <strain evidence="7 8">X9-2-2</strain>
    </source>
</reference>
<evidence type="ECO:0000256" key="5">
    <source>
        <dbReference type="ARBA" id="ARBA00023136"/>
    </source>
</evidence>
<evidence type="ECO:0000256" key="3">
    <source>
        <dbReference type="ARBA" id="ARBA00022692"/>
    </source>
</evidence>